<dbReference type="OrthoDB" id="3354157at2759"/>
<protein>
    <submittedName>
        <fullName evidence="3">Uncharacterized protein</fullName>
    </submittedName>
</protein>
<dbReference type="InParanoid" id="A0A165PKE7"/>
<organism evidence="3 4">
    <name type="scientific">Exidia glandulosa HHB12029</name>
    <dbReference type="NCBI Taxonomy" id="1314781"/>
    <lineage>
        <taxon>Eukaryota</taxon>
        <taxon>Fungi</taxon>
        <taxon>Dikarya</taxon>
        <taxon>Basidiomycota</taxon>
        <taxon>Agaricomycotina</taxon>
        <taxon>Agaricomycetes</taxon>
        <taxon>Auriculariales</taxon>
        <taxon>Exidiaceae</taxon>
        <taxon>Exidia</taxon>
    </lineage>
</organism>
<sequence>MMIRVYALYAQSIKILVFLLTIFIAHMSTQAWLLTRTISTGHPPGLTPAGCSMIFDQTLGWAPTASAWLPVLYETSIFVLTVWKTAHVLRSRGPHPIQGDWIMKTLLRDGALYYCVIIASNIPLIIMLDIADVPIKNITAQWELIITVTMMSRITLSLRRDDAAWYVGLGGRTSDDLVGGASSMGFVPGSKEKTVSKRLSSSQGSSTGTDETSSVLDICANPSSSATLVTGQMVARGRLRPTPIVEMDEEETPYFHRTPRDIESAVGSEDIGEVGRSAFSDSSLSASRRLYSDDSGISQSSAGTTVSRHIPGQVIEHREADISGCFVIADPDDWEKDVVMVCTTQP</sequence>
<keyword evidence="4" id="KW-1185">Reference proteome</keyword>
<gene>
    <name evidence="3" type="ORF">EXIGLDRAFT_735765</name>
</gene>
<accession>A0A165PKE7</accession>
<proteinExistence type="predicted"/>
<feature type="region of interest" description="Disordered" evidence="1">
    <location>
        <begin position="192"/>
        <end position="215"/>
    </location>
</feature>
<keyword evidence="2" id="KW-0812">Transmembrane</keyword>
<keyword evidence="2" id="KW-0472">Membrane</keyword>
<evidence type="ECO:0000256" key="2">
    <source>
        <dbReference type="SAM" id="Phobius"/>
    </source>
</evidence>
<evidence type="ECO:0000313" key="4">
    <source>
        <dbReference type="Proteomes" id="UP000077266"/>
    </source>
</evidence>
<dbReference type="EMBL" id="KV425889">
    <property type="protein sequence ID" value="KZW02301.1"/>
    <property type="molecule type" value="Genomic_DNA"/>
</dbReference>
<feature type="transmembrane region" description="Helical" evidence="2">
    <location>
        <begin position="111"/>
        <end position="131"/>
    </location>
</feature>
<dbReference type="AlphaFoldDB" id="A0A165PKE7"/>
<name>A0A165PKE7_EXIGL</name>
<feature type="compositionally biased region" description="Polar residues" evidence="1">
    <location>
        <begin position="197"/>
        <end position="215"/>
    </location>
</feature>
<dbReference type="Proteomes" id="UP000077266">
    <property type="component" value="Unassembled WGS sequence"/>
</dbReference>
<evidence type="ECO:0000256" key="1">
    <source>
        <dbReference type="SAM" id="MobiDB-lite"/>
    </source>
</evidence>
<feature type="transmembrane region" description="Helical" evidence="2">
    <location>
        <begin position="65"/>
        <end position="83"/>
    </location>
</feature>
<keyword evidence="2" id="KW-1133">Transmembrane helix</keyword>
<reference evidence="3 4" key="1">
    <citation type="journal article" date="2016" name="Mol. Biol. Evol.">
        <title>Comparative Genomics of Early-Diverging Mushroom-Forming Fungi Provides Insights into the Origins of Lignocellulose Decay Capabilities.</title>
        <authorList>
            <person name="Nagy L.G."/>
            <person name="Riley R."/>
            <person name="Tritt A."/>
            <person name="Adam C."/>
            <person name="Daum C."/>
            <person name="Floudas D."/>
            <person name="Sun H."/>
            <person name="Yadav J.S."/>
            <person name="Pangilinan J."/>
            <person name="Larsson K.H."/>
            <person name="Matsuura K."/>
            <person name="Barry K."/>
            <person name="Labutti K."/>
            <person name="Kuo R."/>
            <person name="Ohm R.A."/>
            <person name="Bhattacharya S.S."/>
            <person name="Shirouzu T."/>
            <person name="Yoshinaga Y."/>
            <person name="Martin F.M."/>
            <person name="Grigoriev I.V."/>
            <person name="Hibbett D.S."/>
        </authorList>
    </citation>
    <scope>NUCLEOTIDE SEQUENCE [LARGE SCALE GENOMIC DNA]</scope>
    <source>
        <strain evidence="3 4">HHB12029</strain>
    </source>
</reference>
<evidence type="ECO:0000313" key="3">
    <source>
        <dbReference type="EMBL" id="KZW02301.1"/>
    </source>
</evidence>